<reference evidence="6 7" key="1">
    <citation type="submission" date="2023-01" db="EMBL/GenBank/DDBJ databases">
        <title>Analysis of 21 Apiospora genomes using comparative genomics revels a genus with tremendous synthesis potential of carbohydrate active enzymes and secondary metabolites.</title>
        <authorList>
            <person name="Sorensen T."/>
        </authorList>
    </citation>
    <scope>NUCLEOTIDE SEQUENCE [LARGE SCALE GENOMIC DNA]</scope>
    <source>
        <strain evidence="6 7">CBS 114990</strain>
    </source>
</reference>
<sequence length="349" mass="39502">MLLQIPTNFAQEIVRLSQQHGAIYSLRMVRQRYIVIADAGIAQQLLVTQAAKTSCREGSYIASKALWSGMGVITSSYGDLWRKHRQILEQGLRSQTAESAAEAMRQPLARLHARLAAHAWDEPELQAVFAEYTLEVFLSMLLGPHHDRIPRSLFNQAIDAMNEMLSYRRARRWRSNLEDLIGSILEYIEPEQGSTPVVPFGHLLLQMEEAGKINTFEKCTLSMVWLTAANASFPGFYASFMKAISSVPRVQQKVRQELDSGRDAHFLPPARGERLPYCRAVLLEAMRCNHATIDSPHVVTEEITLGQWTIPAGTALLLDTWTINHDETRFPRPLEFEVSEKPPSMYITL</sequence>
<gene>
    <name evidence="6" type="ORF">PG997_011589</name>
</gene>
<evidence type="ECO:0000256" key="3">
    <source>
        <dbReference type="ARBA" id="ARBA00023002"/>
    </source>
</evidence>
<dbReference type="GeneID" id="92048964"/>
<dbReference type="InterPro" id="IPR001128">
    <property type="entry name" value="Cyt_P450"/>
</dbReference>
<dbReference type="InterPro" id="IPR036396">
    <property type="entry name" value="Cyt_P450_sf"/>
</dbReference>
<dbReference type="PANTHER" id="PTHR46300:SF2">
    <property type="entry name" value="CYTOCHROME P450 MONOOXYGENASE ALNH-RELATED"/>
    <property type="match status" value="1"/>
</dbReference>
<dbReference type="InterPro" id="IPR050364">
    <property type="entry name" value="Cytochrome_P450_fung"/>
</dbReference>
<evidence type="ECO:0000256" key="4">
    <source>
        <dbReference type="ARBA" id="ARBA00023004"/>
    </source>
</evidence>
<keyword evidence="4" id="KW-0408">Iron</keyword>
<dbReference type="Pfam" id="PF00067">
    <property type="entry name" value="p450"/>
    <property type="match status" value="2"/>
</dbReference>
<protein>
    <submittedName>
        <fullName evidence="6">Cytochrome P450</fullName>
    </submittedName>
</protein>
<comment type="caution">
    <text evidence="6">The sequence shown here is derived from an EMBL/GenBank/DDBJ whole genome shotgun (WGS) entry which is preliminary data.</text>
</comment>
<dbReference type="EMBL" id="JAQQWN010000008">
    <property type="protein sequence ID" value="KAK8071386.1"/>
    <property type="molecule type" value="Genomic_DNA"/>
</dbReference>
<keyword evidence="3" id="KW-0560">Oxidoreductase</keyword>
<accession>A0ABR1VJG2</accession>
<dbReference type="SUPFAM" id="SSF48264">
    <property type="entry name" value="Cytochrome P450"/>
    <property type="match status" value="1"/>
</dbReference>
<keyword evidence="5" id="KW-0503">Monooxygenase</keyword>
<dbReference type="Proteomes" id="UP001433268">
    <property type="component" value="Unassembled WGS sequence"/>
</dbReference>
<dbReference type="RefSeq" id="XP_066665194.1">
    <property type="nucleotide sequence ID" value="XM_066815904.1"/>
</dbReference>
<keyword evidence="2" id="KW-0479">Metal-binding</keyword>
<name>A0ABR1VJG2_9PEZI</name>
<dbReference type="Gene3D" id="1.10.630.10">
    <property type="entry name" value="Cytochrome P450"/>
    <property type="match status" value="1"/>
</dbReference>
<evidence type="ECO:0000256" key="1">
    <source>
        <dbReference type="ARBA" id="ARBA00010617"/>
    </source>
</evidence>
<evidence type="ECO:0000256" key="2">
    <source>
        <dbReference type="ARBA" id="ARBA00022723"/>
    </source>
</evidence>
<evidence type="ECO:0000313" key="7">
    <source>
        <dbReference type="Proteomes" id="UP001433268"/>
    </source>
</evidence>
<dbReference type="PANTHER" id="PTHR46300">
    <property type="entry name" value="P450, PUTATIVE (EUROFUNG)-RELATED-RELATED"/>
    <property type="match status" value="1"/>
</dbReference>
<keyword evidence="7" id="KW-1185">Reference proteome</keyword>
<evidence type="ECO:0000313" key="6">
    <source>
        <dbReference type="EMBL" id="KAK8071386.1"/>
    </source>
</evidence>
<comment type="similarity">
    <text evidence="1">Belongs to the cytochrome P450 family.</text>
</comment>
<organism evidence="6 7">
    <name type="scientific">Apiospora hydei</name>
    <dbReference type="NCBI Taxonomy" id="1337664"/>
    <lineage>
        <taxon>Eukaryota</taxon>
        <taxon>Fungi</taxon>
        <taxon>Dikarya</taxon>
        <taxon>Ascomycota</taxon>
        <taxon>Pezizomycotina</taxon>
        <taxon>Sordariomycetes</taxon>
        <taxon>Xylariomycetidae</taxon>
        <taxon>Amphisphaeriales</taxon>
        <taxon>Apiosporaceae</taxon>
        <taxon>Apiospora</taxon>
    </lineage>
</organism>
<evidence type="ECO:0000256" key="5">
    <source>
        <dbReference type="ARBA" id="ARBA00023033"/>
    </source>
</evidence>
<proteinExistence type="inferred from homology"/>